<dbReference type="GeneID" id="67178646"/>
<evidence type="ECO:0000313" key="7">
    <source>
        <dbReference type="EMBL" id="QZP36798.1"/>
    </source>
</evidence>
<dbReference type="InterPro" id="IPR039018">
    <property type="entry name" value="VapC20-like"/>
</dbReference>
<dbReference type="GO" id="GO:0000287">
    <property type="term" value="F:magnesium ion binding"/>
    <property type="evidence" value="ECO:0007669"/>
    <property type="project" value="UniProtKB-UniRule"/>
</dbReference>
<proteinExistence type="inferred from homology"/>
<protein>
    <recommendedName>
        <fullName evidence="5">Ribonuclease VapC</fullName>
        <shortName evidence="5">RNase VapC</shortName>
        <ecNumber evidence="5">3.1.-.-</ecNumber>
    </recommendedName>
    <alternativeName>
        <fullName evidence="5">Putative toxin VapC</fullName>
    </alternativeName>
</protein>
<dbReference type="HAMAP" id="MF_00265">
    <property type="entry name" value="VapC_Nob1"/>
    <property type="match status" value="1"/>
</dbReference>
<comment type="similarity">
    <text evidence="5">Belongs to the PINc/VapC protein family.</text>
</comment>
<dbReference type="SUPFAM" id="SSF88723">
    <property type="entry name" value="PIN domain-like"/>
    <property type="match status" value="1"/>
</dbReference>
<reference evidence="7 8" key="1">
    <citation type="journal article" date="2021" name="Int. J. Syst. Evol. Microbiol.">
        <title>Halobaculum halophilum sp. nov. and Halobaculum salinum sp. nov., isolated from salt lake and saline soil.</title>
        <authorList>
            <person name="Cui H.L."/>
            <person name="Shi X.W."/>
            <person name="Yin X.M."/>
            <person name="Yang X.Y."/>
            <person name="Hou J."/>
            <person name="Zhu L."/>
        </authorList>
    </citation>
    <scope>NUCLEOTIDE SEQUENCE [LARGE SCALE GENOMIC DNA]</scope>
    <source>
        <strain evidence="7 8">NBRC 109044</strain>
    </source>
</reference>
<evidence type="ECO:0000256" key="4">
    <source>
        <dbReference type="ARBA" id="ARBA00022801"/>
    </source>
</evidence>
<evidence type="ECO:0000259" key="6">
    <source>
        <dbReference type="Pfam" id="PF01850"/>
    </source>
</evidence>
<dbReference type="Gene3D" id="3.40.50.1010">
    <property type="entry name" value="5'-nuclease"/>
    <property type="match status" value="1"/>
</dbReference>
<organism evidence="7 8">
    <name type="scientific">Halobaculum magnesiiphilum</name>
    <dbReference type="NCBI Taxonomy" id="1017351"/>
    <lineage>
        <taxon>Archaea</taxon>
        <taxon>Methanobacteriati</taxon>
        <taxon>Methanobacteriota</taxon>
        <taxon>Stenosarchaea group</taxon>
        <taxon>Halobacteria</taxon>
        <taxon>Halobacteriales</taxon>
        <taxon>Haloferacaceae</taxon>
        <taxon>Halobaculum</taxon>
    </lineage>
</organism>
<dbReference type="Pfam" id="PF01850">
    <property type="entry name" value="PIN"/>
    <property type="match status" value="1"/>
</dbReference>
<evidence type="ECO:0000313" key="8">
    <source>
        <dbReference type="Proteomes" id="UP000826254"/>
    </source>
</evidence>
<accession>A0A8T8WAE5</accession>
<dbReference type="RefSeq" id="WP_222606616.1">
    <property type="nucleotide sequence ID" value="NZ_CP081958.1"/>
</dbReference>
<dbReference type="AlphaFoldDB" id="A0A8T8WAE5"/>
<keyword evidence="1 5" id="KW-1277">Toxin-antitoxin system</keyword>
<keyword evidence="3 5" id="KW-0479">Metal-binding</keyword>
<dbReference type="Proteomes" id="UP000826254">
    <property type="component" value="Chromosome"/>
</dbReference>
<name>A0A8T8WAE5_9EURY</name>
<dbReference type="GO" id="GO:0090729">
    <property type="term" value="F:toxin activity"/>
    <property type="evidence" value="ECO:0007669"/>
    <property type="project" value="UniProtKB-KW"/>
</dbReference>
<dbReference type="PANTHER" id="PTHR42188">
    <property type="entry name" value="23S RRNA-SPECIFIC ENDONUCLEASE VAPC20"/>
    <property type="match status" value="1"/>
</dbReference>
<feature type="domain" description="PIN" evidence="6">
    <location>
        <begin position="3"/>
        <end position="132"/>
    </location>
</feature>
<keyword evidence="2 5" id="KW-0540">Nuclease</keyword>
<keyword evidence="5" id="KW-0460">Magnesium</keyword>
<dbReference type="KEGG" id="hmp:K6T50_10850"/>
<dbReference type="GO" id="GO:0016075">
    <property type="term" value="P:rRNA catabolic process"/>
    <property type="evidence" value="ECO:0007669"/>
    <property type="project" value="TreeGrafter"/>
</dbReference>
<comment type="function">
    <text evidence="5">Toxic component of a toxin-antitoxin (TA) system. An RNase.</text>
</comment>
<dbReference type="GO" id="GO:0004521">
    <property type="term" value="F:RNA endonuclease activity"/>
    <property type="evidence" value="ECO:0007669"/>
    <property type="project" value="InterPro"/>
</dbReference>
<sequence>MSVFVDTGVLYAHHDVDAERHDRAVELIDAVLDGTYGTAYTSDYVLDETVTLTRRRTGSTEAAVTVGRRVLGEDPFPEVFELITLERDALADGWATFREFSDHDLSFTDAVSLSQCDSHGIDSIMSFDSDFDGLIDRTHLPP</sequence>
<comment type="cofactor">
    <cofactor evidence="5">
        <name>Mg(2+)</name>
        <dbReference type="ChEBI" id="CHEBI:18420"/>
    </cofactor>
</comment>
<dbReference type="EC" id="3.1.-.-" evidence="5"/>
<dbReference type="PANTHER" id="PTHR42188:SF1">
    <property type="entry name" value="23S RRNA-SPECIFIC ENDONUCLEASE VAPC20"/>
    <property type="match status" value="1"/>
</dbReference>
<gene>
    <name evidence="5" type="primary">vapC</name>
    <name evidence="7" type="ORF">K6T50_10850</name>
</gene>
<keyword evidence="4 5" id="KW-0378">Hydrolase</keyword>
<dbReference type="EMBL" id="CP081958">
    <property type="protein sequence ID" value="QZP36798.1"/>
    <property type="molecule type" value="Genomic_DNA"/>
</dbReference>
<feature type="binding site" evidence="5">
    <location>
        <position position="6"/>
    </location>
    <ligand>
        <name>Mg(2+)</name>
        <dbReference type="ChEBI" id="CHEBI:18420"/>
    </ligand>
</feature>
<keyword evidence="5" id="KW-0800">Toxin</keyword>
<dbReference type="InterPro" id="IPR002716">
    <property type="entry name" value="PIN_dom"/>
</dbReference>
<evidence type="ECO:0000256" key="2">
    <source>
        <dbReference type="ARBA" id="ARBA00022722"/>
    </source>
</evidence>
<evidence type="ECO:0000256" key="5">
    <source>
        <dbReference type="HAMAP-Rule" id="MF_00265"/>
    </source>
</evidence>
<dbReference type="InterPro" id="IPR022907">
    <property type="entry name" value="VapC_family"/>
</dbReference>
<feature type="binding site" evidence="5">
    <location>
        <position position="109"/>
    </location>
    <ligand>
        <name>Mg(2+)</name>
        <dbReference type="ChEBI" id="CHEBI:18420"/>
    </ligand>
</feature>
<dbReference type="GO" id="GO:0016787">
    <property type="term" value="F:hydrolase activity"/>
    <property type="evidence" value="ECO:0007669"/>
    <property type="project" value="UniProtKB-KW"/>
</dbReference>
<evidence type="ECO:0000256" key="1">
    <source>
        <dbReference type="ARBA" id="ARBA00022649"/>
    </source>
</evidence>
<evidence type="ECO:0000256" key="3">
    <source>
        <dbReference type="ARBA" id="ARBA00022723"/>
    </source>
</evidence>
<dbReference type="InterPro" id="IPR029060">
    <property type="entry name" value="PIN-like_dom_sf"/>
</dbReference>
<keyword evidence="8" id="KW-1185">Reference proteome</keyword>